<dbReference type="Proteomes" id="UP000525078">
    <property type="component" value="Unassembled WGS sequence"/>
</dbReference>
<dbReference type="GO" id="GO:0006974">
    <property type="term" value="P:DNA damage response"/>
    <property type="evidence" value="ECO:0007669"/>
    <property type="project" value="InterPro"/>
</dbReference>
<proteinExistence type="predicted"/>
<feature type="region of interest" description="Disordered" evidence="1">
    <location>
        <begin position="25"/>
        <end position="89"/>
    </location>
</feature>
<gene>
    <name evidence="2" type="ORF">F8388_022757</name>
</gene>
<name>A0A7J6FAR7_CANSA</name>
<comment type="caution">
    <text evidence="2">The sequence shown here is derived from an EMBL/GenBank/DDBJ whole genome shotgun (WGS) entry which is preliminary data.</text>
</comment>
<evidence type="ECO:0000256" key="1">
    <source>
        <dbReference type="SAM" id="MobiDB-lite"/>
    </source>
</evidence>
<dbReference type="EMBL" id="JAATIP010000145">
    <property type="protein sequence ID" value="KAF4366969.1"/>
    <property type="molecule type" value="Genomic_DNA"/>
</dbReference>
<organism evidence="2 3">
    <name type="scientific">Cannabis sativa</name>
    <name type="common">Hemp</name>
    <name type="synonym">Marijuana</name>
    <dbReference type="NCBI Taxonomy" id="3483"/>
    <lineage>
        <taxon>Eukaryota</taxon>
        <taxon>Viridiplantae</taxon>
        <taxon>Streptophyta</taxon>
        <taxon>Embryophyta</taxon>
        <taxon>Tracheophyta</taxon>
        <taxon>Spermatophyta</taxon>
        <taxon>Magnoliopsida</taxon>
        <taxon>eudicotyledons</taxon>
        <taxon>Gunneridae</taxon>
        <taxon>Pentapetalae</taxon>
        <taxon>rosids</taxon>
        <taxon>fabids</taxon>
        <taxon>Rosales</taxon>
        <taxon>Cannabaceae</taxon>
        <taxon>Cannabis</taxon>
    </lineage>
</organism>
<accession>A0A7J6FAR7</accession>
<feature type="compositionally biased region" description="Polar residues" evidence="1">
    <location>
        <begin position="66"/>
        <end position="89"/>
    </location>
</feature>
<dbReference type="AlphaFoldDB" id="A0A7J6FAR7"/>
<protein>
    <submittedName>
        <fullName evidence="2">Uncharacterized protein</fullName>
    </submittedName>
</protein>
<reference evidence="2 3" key="1">
    <citation type="journal article" date="2020" name="bioRxiv">
        <title>Sequence and annotation of 42 cannabis genomes reveals extensive copy number variation in cannabinoid synthesis and pathogen resistance genes.</title>
        <authorList>
            <person name="Mckernan K.J."/>
            <person name="Helbert Y."/>
            <person name="Kane L.T."/>
            <person name="Ebling H."/>
            <person name="Zhang L."/>
            <person name="Liu B."/>
            <person name="Eaton Z."/>
            <person name="Mclaughlin S."/>
            <person name="Kingan S."/>
            <person name="Baybayan P."/>
            <person name="Concepcion G."/>
            <person name="Jordan M."/>
            <person name="Riva A."/>
            <person name="Barbazuk W."/>
            <person name="Harkins T."/>
        </authorList>
    </citation>
    <scope>NUCLEOTIDE SEQUENCE [LARGE SCALE GENOMIC DNA]</scope>
    <source>
        <strain evidence="3">cv. Jamaican Lion 4</strain>
        <tissue evidence="2">Leaf</tissue>
    </source>
</reference>
<evidence type="ECO:0000313" key="2">
    <source>
        <dbReference type="EMBL" id="KAF4366969.1"/>
    </source>
</evidence>
<dbReference type="InterPro" id="IPR044952">
    <property type="entry name" value="SUV2"/>
</dbReference>
<dbReference type="PANTHER" id="PTHR35761">
    <property type="entry name" value="ATR INTERACTING PROTEIN"/>
    <property type="match status" value="1"/>
</dbReference>
<dbReference type="PANTHER" id="PTHR35761:SF1">
    <property type="entry name" value="PROTEIN SENSITIVE TO UV 2"/>
    <property type="match status" value="1"/>
</dbReference>
<feature type="compositionally biased region" description="Pro residues" evidence="1">
    <location>
        <begin position="49"/>
        <end position="63"/>
    </location>
</feature>
<feature type="region of interest" description="Disordered" evidence="1">
    <location>
        <begin position="151"/>
        <end position="178"/>
    </location>
</feature>
<evidence type="ECO:0000313" key="3">
    <source>
        <dbReference type="Proteomes" id="UP000525078"/>
    </source>
</evidence>
<sequence>MSEEGFEEWDAEFLDQLIQIEELALPSSSSTAIPNPNPDSHAYHHPSHFPFPPPSLRNPPSFSPPRQLSQRTSTLNSFPRSSNATDSKCSTTIAAATTALSSVPTLRPSEDDKELEIKRLKGELGLVSKQLSDLEQECSVLRKKRVYQPNNVSSKNEEKEAFLPNSEGTGTNSDREHGALGVRHPVVSQRFQNVDIAIPSKKATGVQTDDSVVFAQGFSNELLTSRDLSKKLLAIWELPNNQILGRNIISNLFVTCQSDFHVLFGCTGMNHSVELKMDFPVCGSSNVDLQCPVNSHHTSDAAKVSHLYYVLTKINNGMAHLEALLEPLLDLCILESVIIVNRSLRILHMFLKDLLSFERKFGDRDNIMVDGLCSGNNSSHHPGSGTAEKTDIISIIEDENSYLYAGYLLLTKLSDEKTIYEKGKLSSSHGSYVSRVDWVSLFNIMLQTAMRITEESARLEAVSIMNIILIRCNPYTEREKFCNTQVFESPKLLAMFCSGCTERKDTGSKNDTTEDRSATLQGLADCVACSGNGVEELKLRRNAIVLLAILASSGKSGFDILVSHKLSNEANFLMLILQVMVSEIDTEATIIPDSYEIFKERTLLMREALILLNRLVSNPVYSVPALQLLTKNRDMAGLSIDIANRLARKDVSGEFDDTVRMMRESELIDERQRCGLQLLTRNRDRACLSIDVANRLARKDLSDQFYDMMRMMRESEIVDLARGFRKRVFTYMGDHTV</sequence>